<evidence type="ECO:0000256" key="2">
    <source>
        <dbReference type="ARBA" id="ARBA00022801"/>
    </source>
</evidence>
<evidence type="ECO:0000259" key="10">
    <source>
        <dbReference type="PROSITE" id="PS51198"/>
    </source>
</evidence>
<feature type="binding site" evidence="9">
    <location>
        <begin position="44"/>
        <end position="51"/>
    </location>
    <ligand>
        <name>ATP</name>
        <dbReference type="ChEBI" id="CHEBI:30616"/>
    </ligand>
</feature>
<evidence type="ECO:0000256" key="3">
    <source>
        <dbReference type="ARBA" id="ARBA00022806"/>
    </source>
</evidence>
<proteinExistence type="predicted"/>
<dbReference type="PANTHER" id="PTHR11070:SF2">
    <property type="entry name" value="ATP-DEPENDENT DNA HELICASE SRS2"/>
    <property type="match status" value="1"/>
</dbReference>
<evidence type="ECO:0000256" key="9">
    <source>
        <dbReference type="PROSITE-ProRule" id="PRU00560"/>
    </source>
</evidence>
<keyword evidence="3 9" id="KW-0347">Helicase</keyword>
<dbReference type="InterPro" id="IPR014016">
    <property type="entry name" value="UvrD-like_ATP-bd"/>
</dbReference>
<dbReference type="EC" id="5.6.2.4" evidence="7"/>
<dbReference type="Pfam" id="PF21196">
    <property type="entry name" value="PcrA_UvrD_tudor"/>
    <property type="match status" value="1"/>
</dbReference>
<dbReference type="EMBL" id="JAHLQI010000001">
    <property type="protein sequence ID" value="MBU5489385.1"/>
    <property type="molecule type" value="Genomic_DNA"/>
</dbReference>
<evidence type="ECO:0000259" key="11">
    <source>
        <dbReference type="PROSITE" id="PS51217"/>
    </source>
</evidence>
<evidence type="ECO:0000256" key="8">
    <source>
        <dbReference type="ARBA" id="ARBA00048988"/>
    </source>
</evidence>
<keyword evidence="4 9" id="KW-0067">ATP-binding</keyword>
<organism evidence="12 13">
    <name type="scientific">Butyricicoccus intestinisimiae</name>
    <dbReference type="NCBI Taxonomy" id="2841509"/>
    <lineage>
        <taxon>Bacteria</taxon>
        <taxon>Bacillati</taxon>
        <taxon>Bacillota</taxon>
        <taxon>Clostridia</taxon>
        <taxon>Eubacteriales</taxon>
        <taxon>Butyricicoccaceae</taxon>
        <taxon>Butyricicoccus</taxon>
    </lineage>
</organism>
<gene>
    <name evidence="12" type="ORF">KQI75_01865</name>
</gene>
<comment type="catalytic activity">
    <reaction evidence="6">
        <text>Couples ATP hydrolysis with the unwinding of duplex DNA by translocating in the 3'-5' direction.</text>
        <dbReference type="EC" id="5.6.2.4"/>
    </reaction>
</comment>
<accession>A0ABS6ERA7</accession>
<evidence type="ECO:0000256" key="1">
    <source>
        <dbReference type="ARBA" id="ARBA00022741"/>
    </source>
</evidence>
<dbReference type="RefSeq" id="WP_216468984.1">
    <property type="nucleotide sequence ID" value="NZ_JAHLQI010000001.1"/>
</dbReference>
<dbReference type="PANTHER" id="PTHR11070">
    <property type="entry name" value="UVRD / RECB / PCRA DNA HELICASE FAMILY MEMBER"/>
    <property type="match status" value="1"/>
</dbReference>
<dbReference type="CDD" id="cd17932">
    <property type="entry name" value="DEXQc_UvrD"/>
    <property type="match status" value="1"/>
</dbReference>
<dbReference type="PROSITE" id="PS51198">
    <property type="entry name" value="UVRD_HELICASE_ATP_BIND"/>
    <property type="match status" value="1"/>
</dbReference>
<keyword evidence="5" id="KW-0413">Isomerase</keyword>
<keyword evidence="13" id="KW-1185">Reference proteome</keyword>
<comment type="catalytic activity">
    <reaction evidence="8">
        <text>ATP + H2O = ADP + phosphate + H(+)</text>
        <dbReference type="Rhea" id="RHEA:13065"/>
        <dbReference type="ChEBI" id="CHEBI:15377"/>
        <dbReference type="ChEBI" id="CHEBI:15378"/>
        <dbReference type="ChEBI" id="CHEBI:30616"/>
        <dbReference type="ChEBI" id="CHEBI:43474"/>
        <dbReference type="ChEBI" id="CHEBI:456216"/>
        <dbReference type="EC" id="5.6.2.4"/>
    </reaction>
</comment>
<evidence type="ECO:0000313" key="12">
    <source>
        <dbReference type="EMBL" id="MBU5489385.1"/>
    </source>
</evidence>
<keyword evidence="2 9" id="KW-0378">Hydrolase</keyword>
<dbReference type="Pfam" id="PF13361">
    <property type="entry name" value="UvrD_C"/>
    <property type="match status" value="1"/>
</dbReference>
<protein>
    <recommendedName>
        <fullName evidence="7">DNA 3'-5' helicase</fullName>
        <ecNumber evidence="7">5.6.2.4</ecNumber>
    </recommendedName>
</protein>
<evidence type="ECO:0000313" key="13">
    <source>
        <dbReference type="Proteomes" id="UP000783588"/>
    </source>
</evidence>
<evidence type="ECO:0000256" key="5">
    <source>
        <dbReference type="ARBA" id="ARBA00023235"/>
    </source>
</evidence>
<dbReference type="InterPro" id="IPR014017">
    <property type="entry name" value="DNA_helicase_UvrD-like_C"/>
</dbReference>
<dbReference type="PROSITE" id="PS51217">
    <property type="entry name" value="UVRD_HELICASE_CTER"/>
    <property type="match status" value="1"/>
</dbReference>
<sequence>MEQSRFDIQYAAMRAAIIEREFQHLNEKQREAVFHTEGPLLVLAGAGSGKTTVLINRIINILRFGEGYSYAYAPEDATEDDLLFLREYLRNPTEEHRMRAETLCRVNPARPWQILAITFTNKAAKEIQSRLQRALGEEFAKDIWASTFHSMCVRILRRECDAIGYDRSFTIYDTDDQKRVLTAIIKNNKLDDKVFDVRGVASAIGRAKDNLQTPRIYAIENTEDYYKSTVAEIYKQYAKQLKESNAMDFDDIIMKTVQLLQGNPDILERYQRQFHYVMADEYQDTNHAQYVLTSLLAGGYENICVVGDDDQSIYKFRGATITNILEFEGQYKNATTIRLEQNYRSTQNILSAANELIRNNARRKGKELWTDNGDGAKIRFHRSDTQEGEAEYVARMITEGVADGKHFSDYAILYRNHVLSNSIESAFKRNGVPYRIVSGLRFFDRAEVKDMLAYLWVIANPTDNLRLRRIINVPARKIGNKTVETAAMLAELNNTTMFDIVSHAAEHPELGRATNALTKFAELITNLQKMKEHMPLDEFYEQVMVQTGYLEALKAKETQEAQGRIENTMELKSNIADFMSRQEQPTLEGFLEEVSLFTDIDRMDESSDAVVMMTMHSAKGLEFPQVFLVGMEEGIFPGFRAMEKEEDLEEERRLCYVAVTRAKQQLYLTCAERRMMYGRTQYSKPSQFLKEIPKQFVDSNISETRQEMQEKLDLQPNPKYQSSRAYDISGAHKKQPVIAKKKTAQTVAAPALKPGDQVDHKAFGHGMITSCKPMGGDILLEITFDKVGTKRLMAKSAMNFMTKK</sequence>
<keyword evidence="1 9" id="KW-0547">Nucleotide-binding</keyword>
<feature type="domain" description="UvrD-like helicase C-terminal" evidence="11">
    <location>
        <begin position="347"/>
        <end position="620"/>
    </location>
</feature>
<dbReference type="Proteomes" id="UP000783588">
    <property type="component" value="Unassembled WGS sequence"/>
</dbReference>
<name>A0ABS6ERA7_9FIRM</name>
<evidence type="ECO:0000256" key="7">
    <source>
        <dbReference type="ARBA" id="ARBA00034808"/>
    </source>
</evidence>
<dbReference type="InterPro" id="IPR000212">
    <property type="entry name" value="DNA_helicase_UvrD/REP"/>
</dbReference>
<feature type="domain" description="UvrD-like helicase ATP-binding" evidence="10">
    <location>
        <begin position="23"/>
        <end position="346"/>
    </location>
</feature>
<dbReference type="Pfam" id="PF00580">
    <property type="entry name" value="UvrD-helicase"/>
    <property type="match status" value="2"/>
</dbReference>
<evidence type="ECO:0000256" key="4">
    <source>
        <dbReference type="ARBA" id="ARBA00022840"/>
    </source>
</evidence>
<reference evidence="12 13" key="1">
    <citation type="submission" date="2021-06" db="EMBL/GenBank/DDBJ databases">
        <authorList>
            <person name="Sun Q."/>
            <person name="Li D."/>
        </authorList>
    </citation>
    <scope>NUCLEOTIDE SEQUENCE [LARGE SCALE GENOMIC DNA]</scope>
    <source>
        <strain evidence="12 13">MSJd-7</strain>
    </source>
</reference>
<comment type="caution">
    <text evidence="12">The sequence shown here is derived from an EMBL/GenBank/DDBJ whole genome shotgun (WGS) entry which is preliminary data.</text>
</comment>
<evidence type="ECO:0000256" key="6">
    <source>
        <dbReference type="ARBA" id="ARBA00034617"/>
    </source>
</evidence>